<dbReference type="GO" id="GO:0005840">
    <property type="term" value="C:ribosome"/>
    <property type="evidence" value="ECO:0007669"/>
    <property type="project" value="UniProtKB-KW"/>
</dbReference>
<dbReference type="RefSeq" id="WP_379729142.1">
    <property type="nucleotide sequence ID" value="NZ_JBHRYJ010000004.1"/>
</dbReference>
<gene>
    <name evidence="8 12" type="primary">rplC</name>
    <name evidence="12" type="ORF">ACFOOQ_18675</name>
</gene>
<keyword evidence="6 8" id="KW-0687">Ribonucleoprotein</keyword>
<evidence type="ECO:0000256" key="4">
    <source>
        <dbReference type="ARBA" id="ARBA00022884"/>
    </source>
</evidence>
<evidence type="ECO:0000256" key="6">
    <source>
        <dbReference type="ARBA" id="ARBA00023274"/>
    </source>
</evidence>
<evidence type="ECO:0000256" key="1">
    <source>
        <dbReference type="ARBA" id="ARBA00006540"/>
    </source>
</evidence>
<evidence type="ECO:0000256" key="10">
    <source>
        <dbReference type="RuleBase" id="RU003906"/>
    </source>
</evidence>
<dbReference type="InterPro" id="IPR009000">
    <property type="entry name" value="Transl_B-barrel_sf"/>
</dbReference>
<evidence type="ECO:0000313" key="13">
    <source>
        <dbReference type="Proteomes" id="UP001595711"/>
    </source>
</evidence>
<comment type="subunit">
    <text evidence="8 10">Part of the 50S ribosomal subunit. Forms a cluster with proteins L14 and L19.</text>
</comment>
<name>A0ABV7VLA4_9PROT</name>
<dbReference type="PANTHER" id="PTHR11229">
    <property type="entry name" value="50S RIBOSOMAL PROTEIN L3"/>
    <property type="match status" value="1"/>
</dbReference>
<dbReference type="EMBL" id="JBHRYJ010000004">
    <property type="protein sequence ID" value="MFC3677586.1"/>
    <property type="molecule type" value="Genomic_DNA"/>
</dbReference>
<evidence type="ECO:0000256" key="2">
    <source>
        <dbReference type="ARBA" id="ARBA00022481"/>
    </source>
</evidence>
<accession>A0ABV7VLA4</accession>
<evidence type="ECO:0000313" key="12">
    <source>
        <dbReference type="EMBL" id="MFC3677586.1"/>
    </source>
</evidence>
<dbReference type="PANTHER" id="PTHR11229:SF16">
    <property type="entry name" value="LARGE RIBOSOMAL SUBUNIT PROTEIN UL3C"/>
    <property type="match status" value="1"/>
</dbReference>
<evidence type="ECO:0000256" key="11">
    <source>
        <dbReference type="SAM" id="MobiDB-lite"/>
    </source>
</evidence>
<comment type="caution">
    <text evidence="12">The sequence shown here is derived from an EMBL/GenBank/DDBJ whole genome shotgun (WGS) entry which is preliminary data.</text>
</comment>
<evidence type="ECO:0000256" key="5">
    <source>
        <dbReference type="ARBA" id="ARBA00022980"/>
    </source>
</evidence>
<evidence type="ECO:0000256" key="3">
    <source>
        <dbReference type="ARBA" id="ARBA00022730"/>
    </source>
</evidence>
<dbReference type="InterPro" id="IPR019927">
    <property type="entry name" value="Ribosomal_uL3_bac/org-type"/>
</dbReference>
<feature type="region of interest" description="Disordered" evidence="11">
    <location>
        <begin position="136"/>
        <end position="174"/>
    </location>
</feature>
<evidence type="ECO:0000256" key="7">
    <source>
        <dbReference type="ARBA" id="ARBA00035243"/>
    </source>
</evidence>
<dbReference type="Gene3D" id="2.40.30.10">
    <property type="entry name" value="Translation factors"/>
    <property type="match status" value="1"/>
</dbReference>
<protein>
    <recommendedName>
        <fullName evidence="7 8">Large ribosomal subunit protein uL3</fullName>
    </recommendedName>
</protein>
<dbReference type="NCBIfam" id="TIGR03625">
    <property type="entry name" value="L3_bact"/>
    <property type="match status" value="1"/>
</dbReference>
<dbReference type="InterPro" id="IPR019926">
    <property type="entry name" value="Ribosomal_uL3_CS"/>
</dbReference>
<feature type="modified residue" description="N5-methylglutamine" evidence="8">
    <location>
        <position position="151"/>
    </location>
</feature>
<dbReference type="Gene3D" id="3.30.160.810">
    <property type="match status" value="1"/>
</dbReference>
<keyword evidence="3 8" id="KW-0699">rRNA-binding</keyword>
<dbReference type="InterPro" id="IPR000597">
    <property type="entry name" value="Ribosomal_uL3"/>
</dbReference>
<dbReference type="PROSITE" id="PS00474">
    <property type="entry name" value="RIBOSOMAL_L3"/>
    <property type="match status" value="1"/>
</dbReference>
<evidence type="ECO:0000256" key="8">
    <source>
        <dbReference type="HAMAP-Rule" id="MF_01325"/>
    </source>
</evidence>
<dbReference type="HAMAP" id="MF_01325_B">
    <property type="entry name" value="Ribosomal_uL3_B"/>
    <property type="match status" value="1"/>
</dbReference>
<keyword evidence="13" id="KW-1185">Reference proteome</keyword>
<reference evidence="13" key="1">
    <citation type="journal article" date="2019" name="Int. J. Syst. Evol. Microbiol.">
        <title>The Global Catalogue of Microorganisms (GCM) 10K type strain sequencing project: providing services to taxonomists for standard genome sequencing and annotation.</title>
        <authorList>
            <consortium name="The Broad Institute Genomics Platform"/>
            <consortium name="The Broad Institute Genome Sequencing Center for Infectious Disease"/>
            <person name="Wu L."/>
            <person name="Ma J."/>
        </authorList>
    </citation>
    <scope>NUCLEOTIDE SEQUENCE [LARGE SCALE GENOMIC DNA]</scope>
    <source>
        <strain evidence="13">KCTC 42182</strain>
    </source>
</reference>
<comment type="similarity">
    <text evidence="1 8 9">Belongs to the universal ribosomal protein uL3 family.</text>
</comment>
<keyword evidence="2 8" id="KW-0488">Methylation</keyword>
<dbReference type="SUPFAM" id="SSF50447">
    <property type="entry name" value="Translation proteins"/>
    <property type="match status" value="1"/>
</dbReference>
<dbReference type="Pfam" id="PF00297">
    <property type="entry name" value="Ribosomal_L3"/>
    <property type="match status" value="1"/>
</dbReference>
<comment type="PTM">
    <text evidence="8">Methylated by PrmB.</text>
</comment>
<keyword evidence="4 8" id="KW-0694">RNA-binding</keyword>
<comment type="function">
    <text evidence="8 10">One of the primary rRNA binding proteins, it binds directly near the 3'-end of the 23S rRNA, where it nucleates assembly of the 50S subunit.</text>
</comment>
<evidence type="ECO:0000256" key="9">
    <source>
        <dbReference type="RuleBase" id="RU003905"/>
    </source>
</evidence>
<sequence length="227" mass="24679">MRTGLVARKLGMTRLFTEDGTHVPVTVLKVDNCQVVAQRTEEKDGYSALQVGVEAAKPKNVSKAMRGHFAKANVEPKRKVVEFRVTAEAMVDVGAELSVEHFVVGQFVDVVGNTVGKGFAGVMKRHNFRGLEASHGVSISHRSHGSTGQRQDPGKVFKGKKMAGHMGDRQRTQQNLQVIRTDAARGLIMLKGSVPGSEGQYVYVRDAVKKPVHKDLPMPAALKAAEK</sequence>
<proteinExistence type="inferred from homology"/>
<keyword evidence="5 8" id="KW-0689">Ribosomal protein</keyword>
<dbReference type="Proteomes" id="UP001595711">
    <property type="component" value="Unassembled WGS sequence"/>
</dbReference>
<organism evidence="12 13">
    <name type="scientific">Ferrovibrio xuzhouensis</name>
    <dbReference type="NCBI Taxonomy" id="1576914"/>
    <lineage>
        <taxon>Bacteria</taxon>
        <taxon>Pseudomonadati</taxon>
        <taxon>Pseudomonadota</taxon>
        <taxon>Alphaproteobacteria</taxon>
        <taxon>Rhodospirillales</taxon>
        <taxon>Rhodospirillaceae</taxon>
        <taxon>Ferrovibrio</taxon>
    </lineage>
</organism>